<accession>A0A814GY89</accession>
<reference evidence="3" key="1">
    <citation type="submission" date="2021-02" db="EMBL/GenBank/DDBJ databases">
        <authorList>
            <person name="Nowell W R."/>
        </authorList>
    </citation>
    <scope>NUCLEOTIDE SEQUENCE</scope>
</reference>
<dbReference type="PANTHER" id="PTHR31047:SF0">
    <property type="entry name" value="MEIOTICALLY UP-REGULATED GENE 157 PROTEIN"/>
    <property type="match status" value="1"/>
</dbReference>
<evidence type="ECO:0000313" key="4">
    <source>
        <dbReference type="EMBL" id="CAF3496494.1"/>
    </source>
</evidence>
<keyword evidence="2" id="KW-0472">Membrane</keyword>
<dbReference type="EMBL" id="CAJNOG010000142">
    <property type="protein sequence ID" value="CAF1002428.1"/>
    <property type="molecule type" value="Genomic_DNA"/>
</dbReference>
<dbReference type="PIRSF" id="PIRSF028846">
    <property type="entry name" value="UCP028846"/>
    <property type="match status" value="1"/>
</dbReference>
<evidence type="ECO:0000313" key="5">
    <source>
        <dbReference type="Proteomes" id="UP000663845"/>
    </source>
</evidence>
<feature type="transmembrane region" description="Helical" evidence="2">
    <location>
        <begin position="15"/>
        <end position="33"/>
    </location>
</feature>
<feature type="region of interest" description="Disordered" evidence="1">
    <location>
        <begin position="291"/>
        <end position="314"/>
    </location>
</feature>
<dbReference type="Pfam" id="PF06824">
    <property type="entry name" value="Glyco_hydro_125"/>
    <property type="match status" value="1"/>
</dbReference>
<evidence type="ECO:0000256" key="1">
    <source>
        <dbReference type="SAM" id="MobiDB-lite"/>
    </source>
</evidence>
<organism evidence="3 5">
    <name type="scientific">Adineta steineri</name>
    <dbReference type="NCBI Taxonomy" id="433720"/>
    <lineage>
        <taxon>Eukaryota</taxon>
        <taxon>Metazoa</taxon>
        <taxon>Spiralia</taxon>
        <taxon>Gnathifera</taxon>
        <taxon>Rotifera</taxon>
        <taxon>Eurotatoria</taxon>
        <taxon>Bdelloidea</taxon>
        <taxon>Adinetida</taxon>
        <taxon>Adinetidae</taxon>
        <taxon>Adineta</taxon>
    </lineage>
</organism>
<sequence length="548" mass="63338">MSPLLQLRRRQRNRLLIGIFIAIIIIIICTHLFSQQSSSSSPVDYQSHDLHYAVPTVRAISIINASTKVTITTTTTMTDPVVTTKSTTAVTPDFPVVRRPVEKRRFTSTAVESLIEEIKKNIKNKELAWLFENCFPNTLDTTVDFDVKAASEKHPDTYVITGDIDAMWLRDSSAQVNPYLPLIRNDPKLRQLIEGVLLRQCMFVQRDPYANAHYKDTSRTSEWKQMDLTEMRPGVHERKWELDSLCYVLRLMHSYWKEVDHDLTFFRENEQTFKTTIRIILQTMKEQQRFNGSGPYTYQRQGHPTDPRGRNSTPNGLIHTFFRPSDDLQLYPYLIPSQFFAHHTLNLLLELVKKLEWTADFNNDILSLTSVLHDILFNDKMTNNSETSITVSHAKYGFIYSYETDGLGHTNLMDDSNIPSLLSLPYLCPNDIPKNHSIYQNTRKFVLSTDNPWFFKGAALEGNGGPHVGPSMAWPLAIIMRGLTTNDDEEIRSCIKMLQKSHANTGFMHESIDVNNPRHFTRSWFAWANSLFGEFIWKIYREKPHLLN</sequence>
<gene>
    <name evidence="3" type="ORF">JYZ213_LOCUS16072</name>
    <name evidence="4" type="ORF">OXD698_LOCUS1053</name>
</gene>
<dbReference type="Proteomes" id="UP000663845">
    <property type="component" value="Unassembled WGS sequence"/>
</dbReference>
<dbReference type="Proteomes" id="UP000663844">
    <property type="component" value="Unassembled WGS sequence"/>
</dbReference>
<name>A0A814GY89_9BILA</name>
<dbReference type="GO" id="GO:0005975">
    <property type="term" value="P:carbohydrate metabolic process"/>
    <property type="evidence" value="ECO:0007669"/>
    <property type="project" value="InterPro"/>
</dbReference>
<dbReference type="PANTHER" id="PTHR31047">
    <property type="entry name" value="MEIOTICALLY UP-REGULATED GENE 157 PROTEIN"/>
    <property type="match status" value="1"/>
</dbReference>
<comment type="caution">
    <text evidence="3">The sequence shown here is derived from an EMBL/GenBank/DDBJ whole genome shotgun (WGS) entry which is preliminary data.</text>
</comment>
<dbReference type="InterPro" id="IPR008928">
    <property type="entry name" value="6-hairpin_glycosidase_sf"/>
</dbReference>
<evidence type="ECO:0008006" key="6">
    <source>
        <dbReference type="Google" id="ProtNLM"/>
    </source>
</evidence>
<protein>
    <recommendedName>
        <fullName evidence="6">Glycoside hydrolase family 125 protein</fullName>
    </recommendedName>
</protein>
<dbReference type="InterPro" id="IPR012341">
    <property type="entry name" value="6hp_glycosidase-like_sf"/>
</dbReference>
<dbReference type="Gene3D" id="1.50.10.10">
    <property type="match status" value="1"/>
</dbReference>
<dbReference type="AlphaFoldDB" id="A0A814GY89"/>
<evidence type="ECO:0000313" key="3">
    <source>
        <dbReference type="EMBL" id="CAF1002428.1"/>
    </source>
</evidence>
<feature type="compositionally biased region" description="Polar residues" evidence="1">
    <location>
        <begin position="291"/>
        <end position="302"/>
    </location>
</feature>
<dbReference type="SUPFAM" id="SSF48208">
    <property type="entry name" value="Six-hairpin glycosidases"/>
    <property type="match status" value="1"/>
</dbReference>
<keyword evidence="2" id="KW-0812">Transmembrane</keyword>
<evidence type="ECO:0000256" key="2">
    <source>
        <dbReference type="SAM" id="Phobius"/>
    </source>
</evidence>
<keyword evidence="2" id="KW-1133">Transmembrane helix</keyword>
<proteinExistence type="predicted"/>
<dbReference type="SMART" id="SM01149">
    <property type="entry name" value="DUF1237"/>
    <property type="match status" value="1"/>
</dbReference>
<dbReference type="EMBL" id="CAJOAZ010000029">
    <property type="protein sequence ID" value="CAF3496494.1"/>
    <property type="molecule type" value="Genomic_DNA"/>
</dbReference>
<dbReference type="InterPro" id="IPR008313">
    <property type="entry name" value="GH125"/>
</dbReference>